<dbReference type="Proteomes" id="UP000307874">
    <property type="component" value="Unassembled WGS sequence"/>
</dbReference>
<accession>A0A5C4JMC9</accession>
<reference evidence="1 2" key="1">
    <citation type="submission" date="2019-05" db="EMBL/GenBank/DDBJ databases">
        <authorList>
            <person name="Lee S.D."/>
        </authorList>
    </citation>
    <scope>NUCLEOTIDE SEQUENCE [LARGE SCALE GENOMIC DNA]</scope>
    <source>
        <strain evidence="1 2">GH2-6</strain>
    </source>
</reference>
<reference evidence="1 2" key="2">
    <citation type="submission" date="2019-06" db="EMBL/GenBank/DDBJ databases">
        <title>Martelella lutilitoris sp. nov., isolated from a tidal mudflat.</title>
        <authorList>
            <person name="Kim Y.-J."/>
        </authorList>
    </citation>
    <scope>NUCLEOTIDE SEQUENCE [LARGE SCALE GENOMIC DNA]</scope>
    <source>
        <strain evidence="1 2">GH2-6</strain>
    </source>
</reference>
<protein>
    <submittedName>
        <fullName evidence="1">NAD(P)-dependent oxidoreductase</fullName>
    </submittedName>
</protein>
<dbReference type="Gene3D" id="3.40.50.720">
    <property type="entry name" value="NAD(P)-binding Rossmann-like Domain"/>
    <property type="match status" value="1"/>
</dbReference>
<gene>
    <name evidence="1" type="ORF">FF124_17565</name>
</gene>
<dbReference type="SUPFAM" id="SSF51735">
    <property type="entry name" value="NAD(P)-binding Rossmann-fold domains"/>
    <property type="match status" value="1"/>
</dbReference>
<name>A0A5C4JMC9_9HYPH</name>
<proteinExistence type="predicted"/>
<dbReference type="AlphaFoldDB" id="A0A5C4JMC9"/>
<sequence length="335" mass="35238">MRHDPILLVGGAGFVGRQTAQHLRKHFPDVPLLIGGRNLARAEEAAAEIGNARGVAVDLAKPDLGLGDQPISALALFFKEDSLGSLRFAQSRGVPYLSISSGIHEVAPEVAAYMLNASAAPVVLGAEWLVGATTIPALEAAKAFATIDDVRISAIIDENDIGGPATYADMERLTKMMPAALSIENGAQVWRSGEEVQTEVTAVDGTAMPGELLSPNDVLILAEATRAPNVTFRLGIGESSSRRRGEPLSTEIIVELTGKSRDGAPLKSTQAVVHPGGQMPLTGMGVAMLLERLTGLTGEPVSAGLYFPSQLLNAQDYMTRLKATGGEVRNLDGNR</sequence>
<dbReference type="RefSeq" id="WP_138749789.1">
    <property type="nucleotide sequence ID" value="NZ_VCLB01000010.1"/>
</dbReference>
<evidence type="ECO:0000313" key="2">
    <source>
        <dbReference type="Proteomes" id="UP000307874"/>
    </source>
</evidence>
<dbReference type="EMBL" id="VCLB01000010">
    <property type="protein sequence ID" value="TNB46341.1"/>
    <property type="molecule type" value="Genomic_DNA"/>
</dbReference>
<keyword evidence="2" id="KW-1185">Reference proteome</keyword>
<organism evidence="1 2">
    <name type="scientific">Martelella lutilitoris</name>
    <dbReference type="NCBI Taxonomy" id="2583532"/>
    <lineage>
        <taxon>Bacteria</taxon>
        <taxon>Pseudomonadati</taxon>
        <taxon>Pseudomonadota</taxon>
        <taxon>Alphaproteobacteria</taxon>
        <taxon>Hyphomicrobiales</taxon>
        <taxon>Aurantimonadaceae</taxon>
        <taxon>Martelella</taxon>
    </lineage>
</organism>
<evidence type="ECO:0000313" key="1">
    <source>
        <dbReference type="EMBL" id="TNB46341.1"/>
    </source>
</evidence>
<dbReference type="OrthoDB" id="3518805at2"/>
<comment type="caution">
    <text evidence="1">The sequence shown here is derived from an EMBL/GenBank/DDBJ whole genome shotgun (WGS) entry which is preliminary data.</text>
</comment>
<dbReference type="InterPro" id="IPR036291">
    <property type="entry name" value="NAD(P)-bd_dom_sf"/>
</dbReference>